<dbReference type="OrthoDB" id="425925at2759"/>
<protein>
    <recommendedName>
        <fullName evidence="4">Phosphoglycerate mutase family protein</fullName>
    </recommendedName>
</protein>
<dbReference type="AlphaFoldDB" id="A0A316W0V3"/>
<organism evidence="2 3">
    <name type="scientific">Ceraceosorus guamensis</name>
    <dbReference type="NCBI Taxonomy" id="1522189"/>
    <lineage>
        <taxon>Eukaryota</taxon>
        <taxon>Fungi</taxon>
        <taxon>Dikarya</taxon>
        <taxon>Basidiomycota</taxon>
        <taxon>Ustilaginomycotina</taxon>
        <taxon>Exobasidiomycetes</taxon>
        <taxon>Ceraceosorales</taxon>
        <taxon>Ceraceosoraceae</taxon>
        <taxon>Ceraceosorus</taxon>
    </lineage>
</organism>
<name>A0A316W0V3_9BASI</name>
<dbReference type="GeneID" id="37034122"/>
<sequence length="181" mass="19884">MLSSRFSILAVAASLALAASSVSAYSNRVFLIRHGEKPSDDDQTGLSAQGMQRSQCLRNVFGKGSGYNIGYIITQDYKSDGSRNRPYQTVLPLSQDLGLTIDHHCDRDDADCAKDSIKNFASSSGADILLCWEHKALSDISKALGDKFDYPSDHFNYIYEIQNKKLTGNSPYSENCPGLDN</sequence>
<gene>
    <name evidence="2" type="ORF">IE81DRAFT_302174</name>
</gene>
<dbReference type="STRING" id="1522189.A0A316W0V3"/>
<dbReference type="EMBL" id="KZ819380">
    <property type="protein sequence ID" value="PWN42363.1"/>
    <property type="molecule type" value="Genomic_DNA"/>
</dbReference>
<evidence type="ECO:0008006" key="4">
    <source>
        <dbReference type="Google" id="ProtNLM"/>
    </source>
</evidence>
<feature type="signal peptide" evidence="1">
    <location>
        <begin position="1"/>
        <end position="24"/>
    </location>
</feature>
<evidence type="ECO:0000256" key="1">
    <source>
        <dbReference type="SAM" id="SignalP"/>
    </source>
</evidence>
<evidence type="ECO:0000313" key="2">
    <source>
        <dbReference type="EMBL" id="PWN42363.1"/>
    </source>
</evidence>
<reference evidence="2 3" key="1">
    <citation type="journal article" date="2018" name="Mol. Biol. Evol.">
        <title>Broad Genomic Sampling Reveals a Smut Pathogenic Ancestry of the Fungal Clade Ustilaginomycotina.</title>
        <authorList>
            <person name="Kijpornyongpan T."/>
            <person name="Mondo S.J."/>
            <person name="Barry K."/>
            <person name="Sandor L."/>
            <person name="Lee J."/>
            <person name="Lipzen A."/>
            <person name="Pangilinan J."/>
            <person name="LaButti K."/>
            <person name="Hainaut M."/>
            <person name="Henrissat B."/>
            <person name="Grigoriev I.V."/>
            <person name="Spatafora J.W."/>
            <person name="Aime M.C."/>
        </authorList>
    </citation>
    <scope>NUCLEOTIDE SEQUENCE [LARGE SCALE GENOMIC DNA]</scope>
    <source>
        <strain evidence="2 3">MCA 4658</strain>
    </source>
</reference>
<dbReference type="RefSeq" id="XP_025369523.1">
    <property type="nucleotide sequence ID" value="XM_025512252.1"/>
</dbReference>
<dbReference type="InParanoid" id="A0A316W0V3"/>
<keyword evidence="1" id="KW-0732">Signal</keyword>
<feature type="chain" id="PRO_5016308414" description="Phosphoglycerate mutase family protein" evidence="1">
    <location>
        <begin position="25"/>
        <end position="181"/>
    </location>
</feature>
<dbReference type="Proteomes" id="UP000245783">
    <property type="component" value="Unassembled WGS sequence"/>
</dbReference>
<keyword evidence="3" id="KW-1185">Reference proteome</keyword>
<evidence type="ECO:0000313" key="3">
    <source>
        <dbReference type="Proteomes" id="UP000245783"/>
    </source>
</evidence>
<accession>A0A316W0V3</accession>
<proteinExistence type="predicted"/>